<dbReference type="GO" id="GO:0005680">
    <property type="term" value="C:anaphase-promoting complex"/>
    <property type="evidence" value="ECO:0007669"/>
    <property type="project" value="TreeGrafter"/>
</dbReference>
<dbReference type="GO" id="GO:0016567">
    <property type="term" value="P:protein ubiquitination"/>
    <property type="evidence" value="ECO:0007669"/>
    <property type="project" value="TreeGrafter"/>
</dbReference>
<dbReference type="PANTHER" id="PTHR12558">
    <property type="entry name" value="CELL DIVISION CYCLE 16,23,27"/>
    <property type="match status" value="1"/>
</dbReference>
<keyword evidence="1 2" id="KW-0802">TPR repeat</keyword>
<organism evidence="4 5">
    <name type="scientific">Bremia lactucae</name>
    <name type="common">Lettuce downy mildew</name>
    <dbReference type="NCBI Taxonomy" id="4779"/>
    <lineage>
        <taxon>Eukaryota</taxon>
        <taxon>Sar</taxon>
        <taxon>Stramenopiles</taxon>
        <taxon>Oomycota</taxon>
        <taxon>Peronosporomycetes</taxon>
        <taxon>Peronosporales</taxon>
        <taxon>Peronosporaceae</taxon>
        <taxon>Bremia</taxon>
    </lineage>
</organism>
<feature type="region of interest" description="Disordered" evidence="3">
    <location>
        <begin position="627"/>
        <end position="657"/>
    </location>
</feature>
<dbReference type="KEGG" id="blac:94348866"/>
<dbReference type="EMBL" id="SHOA02000016">
    <property type="protein sequence ID" value="TDH68743.1"/>
    <property type="molecule type" value="Genomic_DNA"/>
</dbReference>
<feature type="compositionally biased region" description="Basic residues" evidence="3">
    <location>
        <begin position="1"/>
        <end position="13"/>
    </location>
</feature>
<dbReference type="PANTHER" id="PTHR12558:SF36">
    <property type="entry name" value="ANAPHASE-PROMOTING COMPLEX SUBUNIT 7"/>
    <property type="match status" value="1"/>
</dbReference>
<feature type="repeat" description="TPR" evidence="2">
    <location>
        <begin position="578"/>
        <end position="611"/>
    </location>
</feature>
<comment type="caution">
    <text evidence="4">The sequence shown here is derived from an EMBL/GenBank/DDBJ whole genome shotgun (WGS) entry which is preliminary data.</text>
</comment>
<dbReference type="GeneID" id="94348866"/>
<dbReference type="PROSITE" id="PS50005">
    <property type="entry name" value="TPR"/>
    <property type="match status" value="1"/>
</dbReference>
<dbReference type="PROSITE" id="PS50293">
    <property type="entry name" value="TPR_REGION"/>
    <property type="match status" value="1"/>
</dbReference>
<dbReference type="RefSeq" id="XP_067818242.1">
    <property type="nucleotide sequence ID" value="XM_067963195.1"/>
</dbReference>
<evidence type="ECO:0000256" key="2">
    <source>
        <dbReference type="PROSITE-ProRule" id="PRU00339"/>
    </source>
</evidence>
<dbReference type="Pfam" id="PF14559">
    <property type="entry name" value="TPR_19"/>
    <property type="match status" value="1"/>
</dbReference>
<dbReference type="AlphaFoldDB" id="A0A976IDW5"/>
<name>A0A976IDW5_BRELC</name>
<dbReference type="SMART" id="SM00028">
    <property type="entry name" value="TPR"/>
    <property type="match status" value="4"/>
</dbReference>
<feature type="region of interest" description="Disordered" evidence="3">
    <location>
        <begin position="1"/>
        <end position="24"/>
    </location>
</feature>
<dbReference type="InterPro" id="IPR011990">
    <property type="entry name" value="TPR-like_helical_dom_sf"/>
</dbReference>
<sequence>METSKKRRANKLQRCRDESDTADANTRMATQYNAKIMQQQMESFISSGNIESAQILGELLVSIALFPLYFGAPDSKSDTENKADTSVCKRRHDDSCTAPGNAKQRSPAFHAKTLHLFADLMVTKREYKRAIRYYHHSCRDRSVVTKEQELEVKLKIAKCYVEINCIHEAIAVLRSTSLDDRSLSMNLLLGKLYVAEGLQIEAEKSYMAALRQNSYALEAALALAKIATAKGSSPDAFEAFDVPRKAGEDAELLSSAICHDEIERYYSAFQKTTDTGFTHENAMWMQTLVTASMDAEQDNHQGMTSVTCFLKMPDFNTLCAAIESYNTLDEIFPRNLYCILRKGSLELKQDLLHQANVTFKRARQVDEFNLTYMDRYANCLRKGKSQNNLNDLVHELFQISSTCAESWLAAAYYNDMKGDYEAALKFSERAIADRQCHVPAHLFRGEVLLRLNRPKPALKAFWTACRLTPSLEAYTGIITSYCELDALGVHRSKEAIATAKTAVKLFPQKAQSFVLLGNALALSTEHREQAHQALHKALSIEPRNISNNFALVDLLVEDGNLRDAIKRLEALGERHPREEVFTKLAYTYSMEKQYPEALNYFHQALRLNPGSSEAVQGLDRLEKLMHGEDPDEMNNSMEQMGQQEHEESMEANEYLSS</sequence>
<feature type="compositionally biased region" description="Polar residues" evidence="3">
    <location>
        <begin position="633"/>
        <end position="642"/>
    </location>
</feature>
<dbReference type="OrthoDB" id="308440at2759"/>
<feature type="region of interest" description="Disordered" evidence="3">
    <location>
        <begin position="76"/>
        <end position="104"/>
    </location>
</feature>
<reference evidence="4 5" key="1">
    <citation type="journal article" date="2021" name="Genome Biol.">
        <title>AFLAP: assembly-free linkage analysis pipeline using k-mers from genome sequencing data.</title>
        <authorList>
            <person name="Fletcher K."/>
            <person name="Zhang L."/>
            <person name="Gil J."/>
            <person name="Han R."/>
            <person name="Cavanaugh K."/>
            <person name="Michelmore R."/>
        </authorList>
    </citation>
    <scope>NUCLEOTIDE SEQUENCE [LARGE SCALE GENOMIC DNA]</scope>
    <source>
        <strain evidence="4 5">SF5</strain>
    </source>
</reference>
<evidence type="ECO:0000313" key="4">
    <source>
        <dbReference type="EMBL" id="TDH68743.1"/>
    </source>
</evidence>
<evidence type="ECO:0000256" key="3">
    <source>
        <dbReference type="SAM" id="MobiDB-lite"/>
    </source>
</evidence>
<gene>
    <name evidence="4" type="ORF">CCR75_005112</name>
</gene>
<dbReference type="Gene3D" id="1.25.40.10">
    <property type="entry name" value="Tetratricopeptide repeat domain"/>
    <property type="match status" value="1"/>
</dbReference>
<evidence type="ECO:0000256" key="1">
    <source>
        <dbReference type="ARBA" id="ARBA00022803"/>
    </source>
</evidence>
<accession>A0A976IDW5</accession>
<dbReference type="InterPro" id="IPR019734">
    <property type="entry name" value="TPR_rpt"/>
</dbReference>
<evidence type="ECO:0000313" key="5">
    <source>
        <dbReference type="Proteomes" id="UP000294530"/>
    </source>
</evidence>
<dbReference type="SUPFAM" id="SSF48452">
    <property type="entry name" value="TPR-like"/>
    <property type="match status" value="2"/>
</dbReference>
<evidence type="ECO:0008006" key="6">
    <source>
        <dbReference type="Google" id="ProtNLM"/>
    </source>
</evidence>
<dbReference type="Proteomes" id="UP000294530">
    <property type="component" value="Unassembled WGS sequence"/>
</dbReference>
<proteinExistence type="predicted"/>
<dbReference type="GO" id="GO:0051301">
    <property type="term" value="P:cell division"/>
    <property type="evidence" value="ECO:0007669"/>
    <property type="project" value="TreeGrafter"/>
</dbReference>
<protein>
    <recommendedName>
        <fullName evidence="6">Anaphase-promoting complex subunit 7</fullName>
    </recommendedName>
</protein>
<dbReference type="GO" id="GO:0045842">
    <property type="term" value="P:positive regulation of mitotic metaphase/anaphase transition"/>
    <property type="evidence" value="ECO:0007669"/>
    <property type="project" value="TreeGrafter"/>
</dbReference>
<keyword evidence="5" id="KW-1185">Reference proteome</keyword>